<reference evidence="1" key="1">
    <citation type="journal article" date="2020" name="mSystems">
        <title>Genome- and Community-Level Interaction Insights into Carbon Utilization and Element Cycling Functions of Hydrothermarchaeota in Hydrothermal Sediment.</title>
        <authorList>
            <person name="Zhou Z."/>
            <person name="Liu Y."/>
            <person name="Xu W."/>
            <person name="Pan J."/>
            <person name="Luo Z.H."/>
            <person name="Li M."/>
        </authorList>
    </citation>
    <scope>NUCLEOTIDE SEQUENCE [LARGE SCALE GENOMIC DNA]</scope>
    <source>
        <strain evidence="1">SpSt-192</strain>
    </source>
</reference>
<protein>
    <recommendedName>
        <fullName evidence="2">Helicase HerA barrel domain-containing protein</fullName>
    </recommendedName>
</protein>
<comment type="caution">
    <text evidence="1">The sequence shown here is derived from an EMBL/GenBank/DDBJ whole genome shotgun (WGS) entry which is preliminary data.</text>
</comment>
<evidence type="ECO:0000313" key="1">
    <source>
        <dbReference type="EMBL" id="HEX71307.1"/>
    </source>
</evidence>
<proteinExistence type="predicted"/>
<dbReference type="AlphaFoldDB" id="A0A7C2W7Y1"/>
<name>A0A7C2W7Y1_9BACT</name>
<gene>
    <name evidence="1" type="ORF">ENP13_08715</name>
</gene>
<dbReference type="EMBL" id="DSID01000660">
    <property type="protein sequence ID" value="HEX71307.1"/>
    <property type="molecule type" value="Genomic_DNA"/>
</dbReference>
<accession>A0A7C2W7Y1</accession>
<sequence length="204" mass="23225">MSEQTAPERLGEVIETSTVGFVAECDELHCLPPLGSLVRVNGPADEVIYAVVTYGETGSIDPGRRVVRRGSPDLRDQAIYQQNPELRHVLRSIFTAAAIAYRREGRLSYRLPPLPPPLHYSVERVLPAEAREVTDQPRYFAILAQYRGEIPADQLLAAHVRHLYELREHDRDWLERAARELARIFKHDYDRLVPLLEALDPDLA</sequence>
<organism evidence="1">
    <name type="scientific">Thermorudis sp</name>
    <dbReference type="NCBI Taxonomy" id="1969470"/>
    <lineage>
        <taxon>Bacteria</taxon>
        <taxon>Pseudomonadati</taxon>
        <taxon>Thermomicrobiota</taxon>
        <taxon>Thermomicrobia</taxon>
        <taxon>Thermomicrobia incertae sedis</taxon>
        <taxon>Thermorudis</taxon>
    </lineage>
</organism>
<evidence type="ECO:0008006" key="2">
    <source>
        <dbReference type="Google" id="ProtNLM"/>
    </source>
</evidence>